<dbReference type="Pfam" id="PF03824">
    <property type="entry name" value="NicO"/>
    <property type="match status" value="1"/>
</dbReference>
<dbReference type="InterPro" id="IPR051224">
    <property type="entry name" value="NiCoT_RcnA"/>
</dbReference>
<feature type="transmembrane region" description="Helical" evidence="13">
    <location>
        <begin position="366"/>
        <end position="388"/>
    </location>
</feature>
<proteinExistence type="inferred from homology"/>
<evidence type="ECO:0000256" key="7">
    <source>
        <dbReference type="ARBA" id="ARBA00022692"/>
    </source>
</evidence>
<evidence type="ECO:0000256" key="2">
    <source>
        <dbReference type="ARBA" id="ARBA00004651"/>
    </source>
</evidence>
<feature type="transmembrane region" description="Helical" evidence="13">
    <location>
        <begin position="292"/>
        <end position="313"/>
    </location>
</feature>
<evidence type="ECO:0000313" key="15">
    <source>
        <dbReference type="EMBL" id="OZI32572.1"/>
    </source>
</evidence>
<keyword evidence="12" id="KW-0170">Cobalt</keyword>
<evidence type="ECO:0000256" key="8">
    <source>
        <dbReference type="ARBA" id="ARBA00022989"/>
    </source>
</evidence>
<comment type="function">
    <text evidence="1">Efflux system for nickel and cobalt.</text>
</comment>
<keyword evidence="5" id="KW-1003">Cell membrane</keyword>
<keyword evidence="6" id="KW-0533">Nickel</keyword>
<evidence type="ECO:0000256" key="12">
    <source>
        <dbReference type="ARBA" id="ARBA00023285"/>
    </source>
</evidence>
<dbReference type="AlphaFoldDB" id="A0A261S6G4"/>
<feature type="transmembrane region" description="Helical" evidence="13">
    <location>
        <begin position="171"/>
        <end position="190"/>
    </location>
</feature>
<dbReference type="OrthoDB" id="8617493at2"/>
<gene>
    <name evidence="15" type="ORF">CAL29_29660</name>
</gene>
<feature type="transmembrane region" description="Helical" evidence="13">
    <location>
        <begin position="319"/>
        <end position="345"/>
    </location>
</feature>
<keyword evidence="11 13" id="KW-0472">Membrane</keyword>
<evidence type="ECO:0000256" key="10">
    <source>
        <dbReference type="ARBA" id="ARBA00023112"/>
    </source>
</evidence>
<dbReference type="PANTHER" id="PTHR40659">
    <property type="entry name" value="NICKEL/COBALT EFFLUX SYSTEM RCNA"/>
    <property type="match status" value="1"/>
</dbReference>
<comment type="subcellular location">
    <subcellularLocation>
        <location evidence="2 13">Cell membrane</location>
        <topology evidence="2 13">Multi-pass membrane protein</topology>
    </subcellularLocation>
</comment>
<dbReference type="GO" id="GO:0015099">
    <property type="term" value="F:nickel cation transmembrane transporter activity"/>
    <property type="evidence" value="ECO:0007669"/>
    <property type="project" value="UniProtKB-UniRule"/>
</dbReference>
<keyword evidence="8 13" id="KW-1133">Transmembrane helix</keyword>
<keyword evidence="3" id="KW-0171">Cobalt transport</keyword>
<evidence type="ECO:0000256" key="14">
    <source>
        <dbReference type="SAM" id="MobiDB-lite"/>
    </source>
</evidence>
<comment type="caution">
    <text evidence="15">The sequence shown here is derived from an EMBL/GenBank/DDBJ whole genome shotgun (WGS) entry which is preliminary data.</text>
</comment>
<dbReference type="EMBL" id="NEVM01000005">
    <property type="protein sequence ID" value="OZI32572.1"/>
    <property type="molecule type" value="Genomic_DNA"/>
</dbReference>
<dbReference type="GO" id="GO:0046583">
    <property type="term" value="F:monoatomic cation efflux transmembrane transporter activity"/>
    <property type="evidence" value="ECO:0007669"/>
    <property type="project" value="TreeGrafter"/>
</dbReference>
<evidence type="ECO:0000256" key="11">
    <source>
        <dbReference type="ARBA" id="ARBA00023136"/>
    </source>
</evidence>
<dbReference type="PANTHER" id="PTHR40659:SF1">
    <property type="entry name" value="NICKEL_COBALT EFFLUX SYSTEM RCNA"/>
    <property type="match status" value="1"/>
</dbReference>
<evidence type="ECO:0000256" key="3">
    <source>
        <dbReference type="ARBA" id="ARBA00022426"/>
    </source>
</evidence>
<keyword evidence="7 13" id="KW-0812">Transmembrane</keyword>
<dbReference type="GO" id="GO:0006824">
    <property type="term" value="P:cobalt ion transport"/>
    <property type="evidence" value="ECO:0007669"/>
    <property type="project" value="UniProtKB-KW"/>
</dbReference>
<comment type="similarity">
    <text evidence="13">Belongs to the NiCoT transporter (TC 2.A.52) family.</text>
</comment>
<keyword evidence="9" id="KW-0406">Ion transport</keyword>
<feature type="transmembrane region" description="Helical" evidence="13">
    <location>
        <begin position="92"/>
        <end position="113"/>
    </location>
</feature>
<evidence type="ECO:0000256" key="13">
    <source>
        <dbReference type="RuleBase" id="RU362101"/>
    </source>
</evidence>
<accession>A0A261S6G4</accession>
<evidence type="ECO:0000313" key="16">
    <source>
        <dbReference type="Proteomes" id="UP000216020"/>
    </source>
</evidence>
<evidence type="ECO:0000256" key="9">
    <source>
        <dbReference type="ARBA" id="ARBA00023065"/>
    </source>
</evidence>
<organism evidence="15 16">
    <name type="scientific">Bordetella genomosp. 10</name>
    <dbReference type="NCBI Taxonomy" id="1416804"/>
    <lineage>
        <taxon>Bacteria</taxon>
        <taxon>Pseudomonadati</taxon>
        <taxon>Pseudomonadota</taxon>
        <taxon>Betaproteobacteria</taxon>
        <taxon>Burkholderiales</taxon>
        <taxon>Alcaligenaceae</taxon>
        <taxon>Bordetella</taxon>
    </lineage>
</organism>
<dbReference type="GO" id="GO:0005886">
    <property type="term" value="C:plasma membrane"/>
    <property type="evidence" value="ECO:0007669"/>
    <property type="project" value="UniProtKB-SubCell"/>
</dbReference>
<feature type="region of interest" description="Disordered" evidence="14">
    <location>
        <begin position="201"/>
        <end position="263"/>
    </location>
</feature>
<keyword evidence="10" id="KW-0921">Nickel transport</keyword>
<dbReference type="GO" id="GO:0010045">
    <property type="term" value="P:response to nickel cation"/>
    <property type="evidence" value="ECO:0007669"/>
    <property type="project" value="TreeGrafter"/>
</dbReference>
<name>A0A261S6G4_9BORD</name>
<dbReference type="Proteomes" id="UP000216020">
    <property type="component" value="Unassembled WGS sequence"/>
</dbReference>
<dbReference type="GO" id="GO:0032025">
    <property type="term" value="P:response to cobalt ion"/>
    <property type="evidence" value="ECO:0007669"/>
    <property type="project" value="TreeGrafter"/>
</dbReference>
<keyword evidence="16" id="KW-1185">Reference proteome</keyword>
<feature type="compositionally biased region" description="Basic and acidic residues" evidence="14">
    <location>
        <begin position="224"/>
        <end position="256"/>
    </location>
</feature>
<evidence type="ECO:0000256" key="5">
    <source>
        <dbReference type="ARBA" id="ARBA00022475"/>
    </source>
</evidence>
<evidence type="ECO:0000256" key="6">
    <source>
        <dbReference type="ARBA" id="ARBA00022596"/>
    </source>
</evidence>
<sequence>MWARLSSRRGGAGTRHGARFAGAQGLAACLGLLLSALSLPAAAAHPFGVPEVGGAVDGPDWLLRLLGWVSAWQSHFYRQLTGAVRGWQADAWAAWPLVGLSFAYGIFHALGPGHGKAVVATYVLANRQTARNGAVLALLSALVQALVAILLVSVAAGILRVTAGTMNAATRWLETGSFAMIVALGAWLVWRKALRPLWRKGAPDDAASGVEQDHGGGHHRHGHEHGDHDHDHGHDGSHADNHAHDRSHDHNHDHNHGHAPHAHGVDCGCGHAHVPPPQAVAGRLSPRKAWSAILAVGLRPCSGALIVLVFALAQDFYLAGVVSALAMGLGTGLTVATLVWAAVAASDLLVRGGARLSPSWAGRLRYATQACAAVAVFAFGLLLLGGAVTGAA</sequence>
<keyword evidence="4 13" id="KW-0813">Transport</keyword>
<evidence type="ECO:0000256" key="1">
    <source>
        <dbReference type="ARBA" id="ARBA00002510"/>
    </source>
</evidence>
<feature type="transmembrane region" description="Helical" evidence="13">
    <location>
        <begin position="134"/>
        <end position="159"/>
    </location>
</feature>
<reference evidence="16" key="1">
    <citation type="submission" date="2017-05" db="EMBL/GenBank/DDBJ databases">
        <title>Complete and WGS of Bordetella genogroups.</title>
        <authorList>
            <person name="Spilker T."/>
            <person name="Lipuma J."/>
        </authorList>
    </citation>
    <scope>NUCLEOTIDE SEQUENCE [LARGE SCALE GENOMIC DNA]</scope>
    <source>
        <strain evidence="16">AU16122</strain>
    </source>
</reference>
<dbReference type="InterPro" id="IPR011541">
    <property type="entry name" value="Ni/Co_transpt_high_affinity"/>
</dbReference>
<protein>
    <recommendedName>
        <fullName evidence="13">Nickel/cobalt efflux system</fullName>
    </recommendedName>
</protein>
<evidence type="ECO:0000256" key="4">
    <source>
        <dbReference type="ARBA" id="ARBA00022448"/>
    </source>
</evidence>